<reference evidence="3" key="1">
    <citation type="journal article" date="2019" name="Int. J. Syst. Evol. Microbiol.">
        <title>The Global Catalogue of Microorganisms (GCM) 10K type strain sequencing project: providing services to taxonomists for standard genome sequencing and annotation.</title>
        <authorList>
            <consortium name="The Broad Institute Genomics Platform"/>
            <consortium name="The Broad Institute Genome Sequencing Center for Infectious Disease"/>
            <person name="Wu L."/>
            <person name="Ma J."/>
        </authorList>
    </citation>
    <scope>NUCLEOTIDE SEQUENCE [LARGE SCALE GENOMIC DNA]</scope>
    <source>
        <strain evidence="3">JCM 15672</strain>
    </source>
</reference>
<feature type="chain" id="PRO_5045119628" evidence="1">
    <location>
        <begin position="27"/>
        <end position="58"/>
    </location>
</feature>
<dbReference type="EMBL" id="BAAAPW010000001">
    <property type="protein sequence ID" value="GAA2027644.1"/>
    <property type="molecule type" value="Genomic_DNA"/>
</dbReference>
<keyword evidence="3" id="KW-1185">Reference proteome</keyword>
<organism evidence="2 3">
    <name type="scientific">Agromyces tropicus</name>
    <dbReference type="NCBI Taxonomy" id="555371"/>
    <lineage>
        <taxon>Bacteria</taxon>
        <taxon>Bacillati</taxon>
        <taxon>Actinomycetota</taxon>
        <taxon>Actinomycetes</taxon>
        <taxon>Micrococcales</taxon>
        <taxon>Microbacteriaceae</taxon>
        <taxon>Agromyces</taxon>
    </lineage>
</organism>
<dbReference type="Proteomes" id="UP001501196">
    <property type="component" value="Unassembled WGS sequence"/>
</dbReference>
<gene>
    <name evidence="2" type="ORF">GCM10009819_08870</name>
</gene>
<accession>A0ABP5FIX7</accession>
<dbReference type="RefSeq" id="WP_344369753.1">
    <property type="nucleotide sequence ID" value="NZ_BAAAPW010000001.1"/>
</dbReference>
<evidence type="ECO:0000313" key="2">
    <source>
        <dbReference type="EMBL" id="GAA2027644.1"/>
    </source>
</evidence>
<comment type="caution">
    <text evidence="2">The sequence shown here is derived from an EMBL/GenBank/DDBJ whole genome shotgun (WGS) entry which is preliminary data.</text>
</comment>
<evidence type="ECO:0000313" key="3">
    <source>
        <dbReference type="Proteomes" id="UP001501196"/>
    </source>
</evidence>
<evidence type="ECO:0000256" key="1">
    <source>
        <dbReference type="SAM" id="SignalP"/>
    </source>
</evidence>
<feature type="signal peptide" evidence="1">
    <location>
        <begin position="1"/>
        <end position="26"/>
    </location>
</feature>
<sequence length="58" mass="5679">MLKKALITLVVAGGLVGAVGAAPAMALNPAVCNQGVATAGHTTPAGPHLAKFAEYCHP</sequence>
<proteinExistence type="predicted"/>
<protein>
    <submittedName>
        <fullName evidence="2">Uncharacterized protein</fullName>
    </submittedName>
</protein>
<name>A0ABP5FIX7_9MICO</name>
<keyword evidence="1" id="KW-0732">Signal</keyword>